<organism evidence="2 3">
    <name type="scientific">Hyalella azteca</name>
    <name type="common">Amphipod</name>
    <dbReference type="NCBI Taxonomy" id="294128"/>
    <lineage>
        <taxon>Eukaryota</taxon>
        <taxon>Metazoa</taxon>
        <taxon>Ecdysozoa</taxon>
        <taxon>Arthropoda</taxon>
        <taxon>Crustacea</taxon>
        <taxon>Multicrustacea</taxon>
        <taxon>Malacostraca</taxon>
        <taxon>Eumalacostraca</taxon>
        <taxon>Peracarida</taxon>
        <taxon>Amphipoda</taxon>
        <taxon>Senticaudata</taxon>
        <taxon>Talitrida</taxon>
        <taxon>Talitroidea</taxon>
        <taxon>Hyalellidae</taxon>
        <taxon>Hyalella</taxon>
    </lineage>
</organism>
<reference evidence="3" key="1">
    <citation type="submission" date="2025-08" db="UniProtKB">
        <authorList>
            <consortium name="RefSeq"/>
        </authorList>
    </citation>
    <scope>IDENTIFICATION</scope>
    <source>
        <tissue evidence="3">Whole organism</tissue>
    </source>
</reference>
<feature type="chain" id="PRO_5034612251" evidence="1">
    <location>
        <begin position="23"/>
        <end position="165"/>
    </location>
</feature>
<evidence type="ECO:0000313" key="3">
    <source>
        <dbReference type="RefSeq" id="XP_018018593.1"/>
    </source>
</evidence>
<protein>
    <submittedName>
        <fullName evidence="3">Uncharacterized protein LOC108675119</fullName>
    </submittedName>
</protein>
<evidence type="ECO:0000313" key="2">
    <source>
        <dbReference type="Proteomes" id="UP000694843"/>
    </source>
</evidence>
<keyword evidence="1" id="KW-0732">Signal</keyword>
<dbReference type="Proteomes" id="UP000694843">
    <property type="component" value="Unplaced"/>
</dbReference>
<gene>
    <name evidence="3" type="primary">LOC108675119</name>
</gene>
<keyword evidence="2" id="KW-1185">Reference proteome</keyword>
<dbReference type="RefSeq" id="XP_018018593.1">
    <property type="nucleotide sequence ID" value="XM_018163104.2"/>
</dbReference>
<dbReference type="GeneID" id="108675119"/>
<name>A0A8B7NXU4_HYAAZ</name>
<feature type="signal peptide" evidence="1">
    <location>
        <begin position="1"/>
        <end position="22"/>
    </location>
</feature>
<accession>A0A8B7NXU4</accession>
<evidence type="ECO:0000256" key="1">
    <source>
        <dbReference type="SAM" id="SignalP"/>
    </source>
</evidence>
<sequence>MFKKIMETILVISILMVSLVTAGYLPPIEDRDLPVVGSFCSTNGITIQGDFCASCKQPVYCDTSASPAVTFPWNECDDDYVCEEFSPGLATCVPLSSATTCKCTGAMCDPYSPIYADGCDAGFLDNIVDCAAEEGTQSCAYGLCIDCTKASGEWYIVTPACNANS</sequence>
<dbReference type="KEGG" id="hazt:108675119"/>
<proteinExistence type="predicted"/>
<dbReference type="AlphaFoldDB" id="A0A8B7NXU4"/>